<keyword evidence="1" id="KW-0472">Membrane</keyword>
<keyword evidence="1" id="KW-0812">Transmembrane</keyword>
<organism evidence="2 3">
    <name type="scientific">Desulfonema magnum</name>
    <dbReference type="NCBI Taxonomy" id="45655"/>
    <lineage>
        <taxon>Bacteria</taxon>
        <taxon>Pseudomonadati</taxon>
        <taxon>Thermodesulfobacteriota</taxon>
        <taxon>Desulfobacteria</taxon>
        <taxon>Desulfobacterales</taxon>
        <taxon>Desulfococcaceae</taxon>
        <taxon>Desulfonema</taxon>
    </lineage>
</organism>
<name>A0A975BSQ6_9BACT</name>
<accession>A0A975BSQ6</accession>
<dbReference type="EMBL" id="CP061800">
    <property type="protein sequence ID" value="QTA90923.1"/>
    <property type="molecule type" value="Genomic_DNA"/>
</dbReference>
<evidence type="ECO:0000256" key="1">
    <source>
        <dbReference type="SAM" id="Phobius"/>
    </source>
</evidence>
<dbReference type="AlphaFoldDB" id="A0A975BSQ6"/>
<sequence length="37" mass="4354">MSEYSFVLLQYFIRPCIAAVMFGKPVLVRDSRITRVF</sequence>
<feature type="transmembrane region" description="Helical" evidence="1">
    <location>
        <begin position="6"/>
        <end position="27"/>
    </location>
</feature>
<dbReference type="KEGG" id="dmm:dnm_069850"/>
<evidence type="ECO:0000313" key="2">
    <source>
        <dbReference type="EMBL" id="QTA90923.1"/>
    </source>
</evidence>
<protein>
    <submittedName>
        <fullName evidence="2">Uncharacterized protein</fullName>
    </submittedName>
</protein>
<keyword evidence="3" id="KW-1185">Reference proteome</keyword>
<keyword evidence="1" id="KW-1133">Transmembrane helix</keyword>
<reference evidence="2" key="1">
    <citation type="journal article" date="2021" name="Microb. Physiol.">
        <title>Proteogenomic Insights into the Physiology of Marine, Sulfate-Reducing, Filamentous Desulfonema limicola and Desulfonema magnum.</title>
        <authorList>
            <person name="Schnaars V."/>
            <person name="Wohlbrand L."/>
            <person name="Scheve S."/>
            <person name="Hinrichs C."/>
            <person name="Reinhardt R."/>
            <person name="Rabus R."/>
        </authorList>
    </citation>
    <scope>NUCLEOTIDE SEQUENCE</scope>
    <source>
        <strain evidence="2">4be13</strain>
    </source>
</reference>
<proteinExistence type="predicted"/>
<evidence type="ECO:0000313" key="3">
    <source>
        <dbReference type="Proteomes" id="UP000663722"/>
    </source>
</evidence>
<gene>
    <name evidence="2" type="ORF">dnm_069850</name>
</gene>
<dbReference type="Proteomes" id="UP000663722">
    <property type="component" value="Chromosome"/>
</dbReference>